<protein>
    <submittedName>
        <fullName evidence="1">Uncharacterized protein</fullName>
    </submittedName>
</protein>
<proteinExistence type="predicted"/>
<name>A0A177YM71_9NOCA</name>
<comment type="caution">
    <text evidence="1">The sequence shown here is derived from an EMBL/GenBank/DDBJ whole genome shotgun (WGS) entry which is preliminary data.</text>
</comment>
<keyword evidence="2" id="KW-1185">Reference proteome</keyword>
<sequence>MVHLDLLDDWTHHFAFGAIKKEVEAAYAAAFESATYVTANSEGTAALARRFGRSDVTMILNGVDPQRFSTISAAKGPITVGYVGKIGRRLDLELIQQAARQLPNFQFVMAGPVLDAEYKTGLEFIPNVKLIGDVHYDEMPSLLQTFDIGWVPHRVGEGEVGGDVIKTYEYRAAGLPVLSTPVAGAGSRGLGSVTVLAAEKHIAFLDAELAGRTRVARIPERIAAEMRWGTKTLDVLNPLFDRALVNYDRLTDDHV</sequence>
<evidence type="ECO:0000313" key="1">
    <source>
        <dbReference type="EMBL" id="OAK56128.1"/>
    </source>
</evidence>
<dbReference type="Pfam" id="PF13692">
    <property type="entry name" value="Glyco_trans_1_4"/>
    <property type="match status" value="1"/>
</dbReference>
<dbReference type="SUPFAM" id="SSF53756">
    <property type="entry name" value="UDP-Glycosyltransferase/glycogen phosphorylase"/>
    <property type="match status" value="1"/>
</dbReference>
<organism evidence="1 2">
    <name type="scientific">Rhodococcoides kyotonense</name>
    <dbReference type="NCBI Taxonomy" id="398843"/>
    <lineage>
        <taxon>Bacteria</taxon>
        <taxon>Bacillati</taxon>
        <taxon>Actinomycetota</taxon>
        <taxon>Actinomycetes</taxon>
        <taxon>Mycobacteriales</taxon>
        <taxon>Nocardiaceae</taxon>
        <taxon>Rhodococcoides</taxon>
    </lineage>
</organism>
<dbReference type="AlphaFoldDB" id="A0A177YM71"/>
<reference evidence="1 2" key="1">
    <citation type="submission" date="2016-03" db="EMBL/GenBank/DDBJ databases">
        <title>Genome sequence of Rhodococcus kyotonensis KB10.</title>
        <authorList>
            <person name="Jeong H."/>
            <person name="Hong C.E."/>
            <person name="Jo S.H."/>
            <person name="Park J.M."/>
        </authorList>
    </citation>
    <scope>NUCLEOTIDE SEQUENCE [LARGE SCALE GENOMIC DNA]</scope>
    <source>
        <strain evidence="1 2">KB10</strain>
    </source>
</reference>
<dbReference type="EMBL" id="LVHI01000006">
    <property type="protein sequence ID" value="OAK56128.1"/>
    <property type="molecule type" value="Genomic_DNA"/>
</dbReference>
<gene>
    <name evidence="1" type="ORF">A3K89_18235</name>
</gene>
<accession>A0A177YM71</accession>
<evidence type="ECO:0000313" key="2">
    <source>
        <dbReference type="Proteomes" id="UP000077519"/>
    </source>
</evidence>
<dbReference type="Gene3D" id="3.40.50.2000">
    <property type="entry name" value="Glycogen Phosphorylase B"/>
    <property type="match status" value="1"/>
</dbReference>
<dbReference type="Proteomes" id="UP000077519">
    <property type="component" value="Unassembled WGS sequence"/>
</dbReference>